<feature type="domain" description="Major facilitator superfamily (MFS) profile" evidence="10">
    <location>
        <begin position="21"/>
        <end position="436"/>
    </location>
</feature>
<evidence type="ECO:0000256" key="5">
    <source>
        <dbReference type="ARBA" id="ARBA00022692"/>
    </source>
</evidence>
<dbReference type="GO" id="GO:0005886">
    <property type="term" value="C:plasma membrane"/>
    <property type="evidence" value="ECO:0007669"/>
    <property type="project" value="UniProtKB-SubCell"/>
</dbReference>
<feature type="transmembrane region" description="Helical" evidence="9">
    <location>
        <begin position="91"/>
        <end position="109"/>
    </location>
</feature>
<comment type="similarity">
    <text evidence="2">Belongs to the major facilitator superfamily. Metabolite:H+ Symporter (MHS) family (TC 2.A.1.6) family.</text>
</comment>
<accession>A0A921F5K4</accession>
<keyword evidence="4" id="KW-1003">Cell membrane</keyword>
<protein>
    <submittedName>
        <fullName evidence="11">MFS transporter</fullName>
    </submittedName>
</protein>
<evidence type="ECO:0000256" key="2">
    <source>
        <dbReference type="ARBA" id="ARBA00008240"/>
    </source>
</evidence>
<dbReference type="InterPro" id="IPR005829">
    <property type="entry name" value="Sugar_transporter_CS"/>
</dbReference>
<dbReference type="InterPro" id="IPR051084">
    <property type="entry name" value="H+-coupled_symporters"/>
</dbReference>
<dbReference type="PROSITE" id="PS50850">
    <property type="entry name" value="MFS"/>
    <property type="match status" value="1"/>
</dbReference>
<dbReference type="PANTHER" id="PTHR43528:SF1">
    <property type="entry name" value="ALPHA-KETOGLUTARATE PERMEASE"/>
    <property type="match status" value="1"/>
</dbReference>
<dbReference type="EMBL" id="DYXM01000159">
    <property type="protein sequence ID" value="HJE91029.1"/>
    <property type="molecule type" value="Genomic_DNA"/>
</dbReference>
<comment type="caution">
    <text evidence="11">The sequence shown here is derived from an EMBL/GenBank/DDBJ whole genome shotgun (WGS) entry which is preliminary data.</text>
</comment>
<feature type="transmembrane region" description="Helical" evidence="9">
    <location>
        <begin position="157"/>
        <end position="179"/>
    </location>
</feature>
<gene>
    <name evidence="11" type="ORF">K8V11_08485</name>
</gene>
<evidence type="ECO:0000313" key="11">
    <source>
        <dbReference type="EMBL" id="HJE91029.1"/>
    </source>
</evidence>
<feature type="transmembrane region" description="Helical" evidence="9">
    <location>
        <begin position="191"/>
        <end position="214"/>
    </location>
</feature>
<feature type="transmembrane region" description="Helical" evidence="9">
    <location>
        <begin position="345"/>
        <end position="364"/>
    </location>
</feature>
<feature type="transmembrane region" description="Helical" evidence="9">
    <location>
        <begin position="21"/>
        <end position="46"/>
    </location>
</feature>
<evidence type="ECO:0000256" key="7">
    <source>
        <dbReference type="ARBA" id="ARBA00022989"/>
    </source>
</evidence>
<dbReference type="AlphaFoldDB" id="A0A921F5K4"/>
<evidence type="ECO:0000256" key="8">
    <source>
        <dbReference type="ARBA" id="ARBA00023136"/>
    </source>
</evidence>
<evidence type="ECO:0000256" key="9">
    <source>
        <dbReference type="SAM" id="Phobius"/>
    </source>
</evidence>
<keyword evidence="6" id="KW-0769">Symport</keyword>
<dbReference type="Proteomes" id="UP000776650">
    <property type="component" value="Unassembled WGS sequence"/>
</dbReference>
<dbReference type="Gene3D" id="1.20.1250.20">
    <property type="entry name" value="MFS general substrate transporter like domains"/>
    <property type="match status" value="2"/>
</dbReference>
<dbReference type="GO" id="GO:0015293">
    <property type="term" value="F:symporter activity"/>
    <property type="evidence" value="ECO:0007669"/>
    <property type="project" value="UniProtKB-KW"/>
</dbReference>
<dbReference type="SUPFAM" id="SSF103473">
    <property type="entry name" value="MFS general substrate transporter"/>
    <property type="match status" value="1"/>
</dbReference>
<feature type="transmembrane region" description="Helical" evidence="9">
    <location>
        <begin position="288"/>
        <end position="309"/>
    </location>
</feature>
<evidence type="ECO:0000256" key="4">
    <source>
        <dbReference type="ARBA" id="ARBA00022475"/>
    </source>
</evidence>
<keyword evidence="5 9" id="KW-0812">Transmembrane</keyword>
<dbReference type="InterPro" id="IPR036259">
    <property type="entry name" value="MFS_trans_sf"/>
</dbReference>
<keyword evidence="7 9" id="KW-1133">Transmembrane helix</keyword>
<evidence type="ECO:0000313" key="12">
    <source>
        <dbReference type="Proteomes" id="UP000776650"/>
    </source>
</evidence>
<comment type="subcellular location">
    <subcellularLocation>
        <location evidence="1">Cell membrane</location>
        <topology evidence="1">Multi-pass membrane protein</topology>
    </subcellularLocation>
</comment>
<feature type="transmembrane region" description="Helical" evidence="9">
    <location>
        <begin position="115"/>
        <end position="136"/>
    </location>
</feature>
<dbReference type="PANTHER" id="PTHR43528">
    <property type="entry name" value="ALPHA-KETOGLUTARATE PERMEASE"/>
    <property type="match status" value="1"/>
</dbReference>
<reference evidence="11" key="1">
    <citation type="journal article" date="2021" name="PeerJ">
        <title>Extensive microbial diversity within the chicken gut microbiome revealed by metagenomics and culture.</title>
        <authorList>
            <person name="Gilroy R."/>
            <person name="Ravi A."/>
            <person name="Getino M."/>
            <person name="Pursley I."/>
            <person name="Horton D.L."/>
            <person name="Alikhan N.F."/>
            <person name="Baker D."/>
            <person name="Gharbi K."/>
            <person name="Hall N."/>
            <person name="Watson M."/>
            <person name="Adriaenssens E.M."/>
            <person name="Foster-Nyarko E."/>
            <person name="Jarju S."/>
            <person name="Secka A."/>
            <person name="Antonio M."/>
            <person name="Oren A."/>
            <person name="Chaudhuri R.R."/>
            <person name="La Ragione R."/>
            <person name="Hildebrand F."/>
            <person name="Pallen M.J."/>
        </authorList>
    </citation>
    <scope>NUCLEOTIDE SEQUENCE</scope>
    <source>
        <strain evidence="11">ChiGjej1B1-18357</strain>
    </source>
</reference>
<reference evidence="11" key="2">
    <citation type="submission" date="2021-09" db="EMBL/GenBank/DDBJ databases">
        <authorList>
            <person name="Gilroy R."/>
        </authorList>
    </citation>
    <scope>NUCLEOTIDE SEQUENCE</scope>
    <source>
        <strain evidence="11">ChiGjej1B1-18357</strain>
    </source>
</reference>
<dbReference type="PROSITE" id="PS00217">
    <property type="entry name" value="SUGAR_TRANSPORT_2"/>
    <property type="match status" value="1"/>
</dbReference>
<evidence type="ECO:0000256" key="3">
    <source>
        <dbReference type="ARBA" id="ARBA00022448"/>
    </source>
</evidence>
<feature type="transmembrane region" description="Helical" evidence="9">
    <location>
        <begin position="253"/>
        <end position="276"/>
    </location>
</feature>
<evidence type="ECO:0000256" key="6">
    <source>
        <dbReference type="ARBA" id="ARBA00022847"/>
    </source>
</evidence>
<feature type="transmembrane region" description="Helical" evidence="9">
    <location>
        <begin position="58"/>
        <end position="79"/>
    </location>
</feature>
<evidence type="ECO:0000256" key="1">
    <source>
        <dbReference type="ARBA" id="ARBA00004651"/>
    </source>
</evidence>
<dbReference type="Pfam" id="PF07690">
    <property type="entry name" value="MFS_1"/>
    <property type="match status" value="1"/>
</dbReference>
<name>A0A921F5K4_9ACTN</name>
<feature type="transmembrane region" description="Helical" evidence="9">
    <location>
        <begin position="384"/>
        <end position="406"/>
    </location>
</feature>
<organism evidence="11 12">
    <name type="scientific">Dietzia timorensis</name>
    <dbReference type="NCBI Taxonomy" id="499555"/>
    <lineage>
        <taxon>Bacteria</taxon>
        <taxon>Bacillati</taxon>
        <taxon>Actinomycetota</taxon>
        <taxon>Actinomycetes</taxon>
        <taxon>Mycobacteriales</taxon>
        <taxon>Dietziaceae</taxon>
        <taxon>Dietzia</taxon>
    </lineage>
</organism>
<evidence type="ECO:0000259" key="10">
    <source>
        <dbReference type="PROSITE" id="PS50850"/>
    </source>
</evidence>
<keyword evidence="3" id="KW-0813">Transport</keyword>
<dbReference type="RefSeq" id="WP_303912730.1">
    <property type="nucleotide sequence ID" value="NZ_DYXM01000159.1"/>
</dbReference>
<feature type="transmembrane region" description="Helical" evidence="9">
    <location>
        <begin position="412"/>
        <end position="433"/>
    </location>
</feature>
<sequence length="453" mass="47630">MTNSPQGFEAPEVPQSKRTRSMLIAAFGTIVEWYDFSIYFYVATILTREFFGDRPDSLLLTLGVGAAGFLFRPLGAMVFGHLGDRVGRRAALVISAGLISVSMFGTALLPGIETAGIWGGIGMVVLRCVAGFSVGAEYTGTMVYLMESATPGRRGLAASWAAANSEIGSLLAVGLGALFASMLTPDAMQDWGWRILFVIGGILAALMIPLRSMLEETETTRRIRNAPPHEESASVRSWKSSPLVLVLRHQPRAVLVAFLISSIGATSYFLGITYVPTYLTDQVHLEEAGSLGLGTIAAVVAIVVTPLFGLLADKVGRRRSLIVLVAGLVLTTIPVYALLHVGTSGVGIFAASFLAVPAAGWSAIAASTIPEQFTAVGRFSGMAIGYNIATVLFGGLSPLIATGLIAATGLSLAPAIYATIIILAAGIPGLYLMRNMGGARLDEVDRDDMLVSV</sequence>
<dbReference type="InterPro" id="IPR020846">
    <property type="entry name" value="MFS_dom"/>
</dbReference>
<feature type="transmembrane region" description="Helical" evidence="9">
    <location>
        <begin position="321"/>
        <end position="339"/>
    </location>
</feature>
<proteinExistence type="inferred from homology"/>
<keyword evidence="8 9" id="KW-0472">Membrane</keyword>
<dbReference type="InterPro" id="IPR011701">
    <property type="entry name" value="MFS"/>
</dbReference>